<dbReference type="RefSeq" id="WP_236987272.1">
    <property type="nucleotide sequence ID" value="NZ_AP023086.1"/>
</dbReference>
<dbReference type="Gene3D" id="1.20.1260.10">
    <property type="match status" value="1"/>
</dbReference>
<evidence type="ECO:0000259" key="1">
    <source>
        <dbReference type="Pfam" id="PF12902"/>
    </source>
</evidence>
<organism evidence="2 3">
    <name type="scientific">Marinagarivorans cellulosilyticus</name>
    <dbReference type="NCBI Taxonomy" id="2721545"/>
    <lineage>
        <taxon>Bacteria</taxon>
        <taxon>Pseudomonadati</taxon>
        <taxon>Pseudomonadota</taxon>
        <taxon>Gammaproteobacteria</taxon>
        <taxon>Cellvibrionales</taxon>
        <taxon>Cellvibrionaceae</taxon>
        <taxon>Marinagarivorans</taxon>
    </lineage>
</organism>
<proteinExistence type="predicted"/>
<dbReference type="PANTHER" id="PTHR34400:SF4">
    <property type="entry name" value="MEMBRANE PROTEIN"/>
    <property type="match status" value="1"/>
</dbReference>
<accession>A0AAN1WHN7</accession>
<evidence type="ECO:0000313" key="3">
    <source>
        <dbReference type="Proteomes" id="UP001320119"/>
    </source>
</evidence>
<dbReference type="EMBL" id="AP023086">
    <property type="protein sequence ID" value="BCD97793.1"/>
    <property type="molecule type" value="Genomic_DNA"/>
</dbReference>
<feature type="domain" description="Iminophenyl-pyruvate dimer synthase" evidence="1">
    <location>
        <begin position="1"/>
        <end position="146"/>
    </location>
</feature>
<sequence length="267" mass="29839">MPLRRFSRPAVETFIDIERPNTCDKQPEQGYRSIGCFYAAISQGIKTLCDDSVFEQARKTRGHCQISGEEYYGGAGKLFAVTDKASALKAIEEIVHQGEGVSENILNETVCEHADKTLEPESIDDGDTLADGWKMYSHYVRFREIQFGRRYLPTQKITDTPAGDIIPIDWSEVYPTVTNPQAADYKGTDIEPAVDNFNGTYTQLIDNIYAAFNGEKSDVAQSEPAGMRKAVTVMWELKYQAIALMKTPSPLAMHQGETVGAPFEYLR</sequence>
<protein>
    <recommendedName>
        <fullName evidence="1">Iminophenyl-pyruvate dimer synthase domain-containing protein</fullName>
    </recommendedName>
</protein>
<name>A0AAN1WHN7_9GAMM</name>
<dbReference type="KEGG" id="marq:MARGE09_P1994"/>
<dbReference type="AlphaFoldDB" id="A0AAN1WHN7"/>
<dbReference type="InterPro" id="IPR012347">
    <property type="entry name" value="Ferritin-like"/>
</dbReference>
<dbReference type="Pfam" id="PF12902">
    <property type="entry name" value="Ferritin-like"/>
    <property type="match status" value="1"/>
</dbReference>
<dbReference type="InterPro" id="IPR026820">
    <property type="entry name" value="VioB/RebD_dom"/>
</dbReference>
<gene>
    <name evidence="2" type="ORF">MARGE09_P1994</name>
</gene>
<reference evidence="2 3" key="1">
    <citation type="journal article" date="2022" name="IScience">
        <title>An ultrasensitive nanofiber-based assay for enzymatic hydrolysis and deep-sea microbial degradation of cellulose.</title>
        <authorList>
            <person name="Tsudome M."/>
            <person name="Tachioka M."/>
            <person name="Miyazaki M."/>
            <person name="Uchimura K."/>
            <person name="Tsuda M."/>
            <person name="Takaki Y."/>
            <person name="Deguchi S."/>
        </authorList>
    </citation>
    <scope>NUCLEOTIDE SEQUENCE [LARGE SCALE GENOMIC DNA]</scope>
    <source>
        <strain evidence="2 3">GE09</strain>
    </source>
</reference>
<evidence type="ECO:0000313" key="2">
    <source>
        <dbReference type="EMBL" id="BCD97793.1"/>
    </source>
</evidence>
<keyword evidence="3" id="KW-1185">Reference proteome</keyword>
<dbReference type="PANTHER" id="PTHR34400">
    <property type="match status" value="1"/>
</dbReference>
<dbReference type="Proteomes" id="UP001320119">
    <property type="component" value="Chromosome"/>
</dbReference>